<dbReference type="GO" id="GO:0030288">
    <property type="term" value="C:outer membrane-bounded periplasmic space"/>
    <property type="evidence" value="ECO:0007669"/>
    <property type="project" value="TreeGrafter"/>
</dbReference>
<dbReference type="GO" id="GO:0015920">
    <property type="term" value="P:lipopolysaccharide transport"/>
    <property type="evidence" value="ECO:0007669"/>
    <property type="project" value="InterPro"/>
</dbReference>
<dbReference type="GO" id="GO:0001530">
    <property type="term" value="F:lipopolysaccharide binding"/>
    <property type="evidence" value="ECO:0007669"/>
    <property type="project" value="InterPro"/>
</dbReference>
<dbReference type="RefSeq" id="WP_014107901.1">
    <property type="nucleotide sequence ID" value="NC_016041.1"/>
</dbReference>
<dbReference type="OrthoDB" id="5599500at2"/>
<accession>G4QJY4</accession>
<evidence type="ECO:0000256" key="2">
    <source>
        <dbReference type="ARBA" id="ARBA00022729"/>
    </source>
</evidence>
<gene>
    <name evidence="6" type="primary">lptA</name>
    <name evidence="6" type="ordered locus">GNIT_0888</name>
</gene>
<feature type="signal peptide" evidence="4">
    <location>
        <begin position="1"/>
        <end position="23"/>
    </location>
</feature>
<dbReference type="AlphaFoldDB" id="G4QJY4"/>
<dbReference type="Proteomes" id="UP000009282">
    <property type="component" value="Chromosome"/>
</dbReference>
<dbReference type="NCBIfam" id="TIGR03002">
    <property type="entry name" value="outer_YhbN_LptA"/>
    <property type="match status" value="1"/>
</dbReference>
<organism evidence="6 7">
    <name type="scientific">Glaciecola nitratireducens (strain JCM 12485 / KCTC 12276 / FR1064)</name>
    <dbReference type="NCBI Taxonomy" id="1085623"/>
    <lineage>
        <taxon>Bacteria</taxon>
        <taxon>Pseudomonadati</taxon>
        <taxon>Pseudomonadota</taxon>
        <taxon>Gammaproteobacteria</taxon>
        <taxon>Alteromonadales</taxon>
        <taxon>Alteromonadaceae</taxon>
        <taxon>Brumicola</taxon>
    </lineage>
</organism>
<dbReference type="InterPro" id="IPR052037">
    <property type="entry name" value="LPS_export_LptA"/>
</dbReference>
<dbReference type="HOGENOM" id="CLU_095993_2_0_6"/>
<dbReference type="KEGG" id="gni:GNIT_0888"/>
<dbReference type="Pfam" id="PF03968">
    <property type="entry name" value="LptD_N"/>
    <property type="match status" value="1"/>
</dbReference>
<protein>
    <submittedName>
        <fullName evidence="6">OstA-like protein</fullName>
    </submittedName>
</protein>
<reference evidence="6 7" key="1">
    <citation type="journal article" date="2011" name="J. Bacteriol.">
        <title>Complete genome sequence of seawater bacterium Glaciecola nitratireducens FR1064T.</title>
        <authorList>
            <person name="Bian F."/>
            <person name="Qin Q.L."/>
            <person name="Xie B.B."/>
            <person name="Shu Y.L."/>
            <person name="Zhang X.Y."/>
            <person name="Yu Y."/>
            <person name="Chen B."/>
            <person name="Chen X.L."/>
            <person name="Zhou B.C."/>
            <person name="Zhang Y.Z."/>
        </authorList>
    </citation>
    <scope>NUCLEOTIDE SEQUENCE [LARGE SCALE GENOMIC DNA]</scope>
    <source>
        <strain evidence="7">JCM 12485 / KCTC 12276 / FR1064</strain>
    </source>
</reference>
<dbReference type="Gene3D" id="2.60.450.10">
    <property type="entry name" value="Lipopolysaccharide (LPS) transport protein A like domain"/>
    <property type="match status" value="1"/>
</dbReference>
<dbReference type="PANTHER" id="PTHR36504:SF1">
    <property type="entry name" value="LIPOPOLYSACCHARIDE EXPORT SYSTEM PROTEIN LPTA"/>
    <property type="match status" value="1"/>
</dbReference>
<evidence type="ECO:0000256" key="3">
    <source>
        <dbReference type="ARBA" id="ARBA00022764"/>
    </source>
</evidence>
<dbReference type="InterPro" id="IPR014340">
    <property type="entry name" value="LptA"/>
</dbReference>
<evidence type="ECO:0000313" key="7">
    <source>
        <dbReference type="Proteomes" id="UP000009282"/>
    </source>
</evidence>
<proteinExistence type="predicted"/>
<evidence type="ECO:0000259" key="5">
    <source>
        <dbReference type="Pfam" id="PF03968"/>
    </source>
</evidence>
<dbReference type="STRING" id="1085623.GNIT_0888"/>
<sequence length="185" mass="20434">MFKLNIYLFASLLMLAGAGSLSAQEAIKKNDFDKPTKLSSDSSYGDGKEKVAVHEGNVKITQGTLEIKAERLKVSAALGKDKEVFEATGNPASYTQQLADGTMVVAKANSIRYEKATKIITLKGNAELYQNAFSIKTDSIIYNIIKEQWQAQKDTDSQQQVVTVFDGDTLKKTKEAMEKQKENKK</sequence>
<feature type="domain" description="Organic solvent tolerance-like N-terminal" evidence="5">
    <location>
        <begin position="39"/>
        <end position="147"/>
    </location>
</feature>
<evidence type="ECO:0000313" key="6">
    <source>
        <dbReference type="EMBL" id="AEP29026.1"/>
    </source>
</evidence>
<keyword evidence="2 4" id="KW-0732">Signal</keyword>
<keyword evidence="3" id="KW-0574">Periplasm</keyword>
<keyword evidence="1" id="KW-0813">Transport</keyword>
<dbReference type="GO" id="GO:0017089">
    <property type="term" value="F:glycolipid transfer activity"/>
    <property type="evidence" value="ECO:0007669"/>
    <property type="project" value="TreeGrafter"/>
</dbReference>
<dbReference type="GO" id="GO:0009279">
    <property type="term" value="C:cell outer membrane"/>
    <property type="evidence" value="ECO:0007669"/>
    <property type="project" value="TreeGrafter"/>
</dbReference>
<name>G4QJY4_GLANF</name>
<keyword evidence="7" id="KW-1185">Reference proteome</keyword>
<dbReference type="EMBL" id="CP003060">
    <property type="protein sequence ID" value="AEP29026.1"/>
    <property type="molecule type" value="Genomic_DNA"/>
</dbReference>
<dbReference type="PANTHER" id="PTHR36504">
    <property type="entry name" value="LIPOPOLYSACCHARIDE EXPORT SYSTEM PROTEIN LPTA"/>
    <property type="match status" value="1"/>
</dbReference>
<evidence type="ECO:0000256" key="1">
    <source>
        <dbReference type="ARBA" id="ARBA00022448"/>
    </source>
</evidence>
<feature type="chain" id="PRO_5003467339" evidence="4">
    <location>
        <begin position="24"/>
        <end position="185"/>
    </location>
</feature>
<dbReference type="eggNOG" id="COG1934">
    <property type="taxonomic scope" value="Bacteria"/>
</dbReference>
<evidence type="ECO:0000256" key="4">
    <source>
        <dbReference type="SAM" id="SignalP"/>
    </source>
</evidence>
<dbReference type="InterPro" id="IPR005653">
    <property type="entry name" value="OstA-like_N"/>
</dbReference>